<dbReference type="Proteomes" id="UP000065261">
    <property type="component" value="Chromosome I"/>
</dbReference>
<dbReference type="EMBL" id="CP011034">
    <property type="protein sequence ID" value="ALS31978.1"/>
    <property type="molecule type" value="Genomic_DNA"/>
</dbReference>
<dbReference type="SUPFAM" id="SSF55961">
    <property type="entry name" value="Bet v1-like"/>
    <property type="match status" value="1"/>
</dbReference>
<name>A0A0U2WFH8_9GAMM</name>
<reference evidence="1 2" key="1">
    <citation type="submission" date="2015-03" db="EMBL/GenBank/DDBJ databases">
        <authorList>
            <person name="Murphy D."/>
        </authorList>
    </citation>
    <scope>NUCLEOTIDE SEQUENCE [LARGE SCALE GENOMIC DNA]</scope>
    <source>
        <strain evidence="1 2">KMM 520</strain>
    </source>
</reference>
<dbReference type="Pfam" id="PF10604">
    <property type="entry name" value="Polyketide_cyc2"/>
    <property type="match status" value="1"/>
</dbReference>
<dbReference type="CDD" id="cd07821">
    <property type="entry name" value="PYR_PYL_RCAR_like"/>
    <property type="match status" value="1"/>
</dbReference>
<dbReference type="PATRIC" id="fig|1315283.4.peg.576"/>
<evidence type="ECO:0000313" key="1">
    <source>
        <dbReference type="EMBL" id="ALS31978.1"/>
    </source>
</evidence>
<gene>
    <name evidence="1" type="ORF">PTRA_a0643</name>
</gene>
<dbReference type="InterPro" id="IPR019587">
    <property type="entry name" value="Polyketide_cyclase/dehydratase"/>
</dbReference>
<dbReference type="Gene3D" id="3.30.530.20">
    <property type="match status" value="1"/>
</dbReference>
<dbReference type="AlphaFoldDB" id="A0A0U2WFH8"/>
<accession>A0A0U2WFH8</accession>
<proteinExistence type="predicted"/>
<dbReference type="InterPro" id="IPR023393">
    <property type="entry name" value="START-like_dom_sf"/>
</dbReference>
<sequence>MVGHYENTYYIKMIQITLKQKIAATPLQVRDALLNHAQLERFFNAKFVLLKKQNEGEIVGGKGAIRQVIMAGIRFEERIISADSNHISYQIIGNKPVAEHRGDIYFCVSDNAPTSTEVTYNIRCKIPWWLPSFVVKFFIKKDIAQALNKLKANFKGNIS</sequence>
<evidence type="ECO:0000313" key="2">
    <source>
        <dbReference type="Proteomes" id="UP000065261"/>
    </source>
</evidence>
<organism evidence="1">
    <name type="scientific">Pseudoalteromonas translucida KMM 520</name>
    <dbReference type="NCBI Taxonomy" id="1315283"/>
    <lineage>
        <taxon>Bacteria</taxon>
        <taxon>Pseudomonadati</taxon>
        <taxon>Pseudomonadota</taxon>
        <taxon>Gammaproteobacteria</taxon>
        <taxon>Alteromonadales</taxon>
        <taxon>Pseudoalteromonadaceae</taxon>
        <taxon>Pseudoalteromonas</taxon>
    </lineage>
</organism>
<protein>
    <recommendedName>
        <fullName evidence="3">Polyketide cyclase / dehydrase and lipid transport</fullName>
    </recommendedName>
</protein>
<dbReference type="KEGG" id="ptn:PTRA_a0643"/>
<evidence type="ECO:0008006" key="3">
    <source>
        <dbReference type="Google" id="ProtNLM"/>
    </source>
</evidence>